<keyword evidence="4" id="KW-0328">Glycosyltransferase</keyword>
<evidence type="ECO:0000313" key="16">
    <source>
        <dbReference type="EMBL" id="GMH01165.1"/>
    </source>
</evidence>
<keyword evidence="10" id="KW-0325">Glycoprotein</keyword>
<dbReference type="InterPro" id="IPR019378">
    <property type="entry name" value="GDP-Fuc_O-FucTrfase"/>
</dbReference>
<evidence type="ECO:0000313" key="17">
    <source>
        <dbReference type="Proteomes" id="UP001279734"/>
    </source>
</evidence>
<evidence type="ECO:0000256" key="4">
    <source>
        <dbReference type="ARBA" id="ARBA00022676"/>
    </source>
</evidence>
<dbReference type="Proteomes" id="UP001279734">
    <property type="component" value="Unassembled WGS sequence"/>
</dbReference>
<organism evidence="16 17">
    <name type="scientific">Nepenthes gracilis</name>
    <name type="common">Slender pitcher plant</name>
    <dbReference type="NCBI Taxonomy" id="150966"/>
    <lineage>
        <taxon>Eukaryota</taxon>
        <taxon>Viridiplantae</taxon>
        <taxon>Streptophyta</taxon>
        <taxon>Embryophyta</taxon>
        <taxon>Tracheophyta</taxon>
        <taxon>Spermatophyta</taxon>
        <taxon>Magnoliopsida</taxon>
        <taxon>eudicotyledons</taxon>
        <taxon>Gunneridae</taxon>
        <taxon>Pentapetalae</taxon>
        <taxon>Caryophyllales</taxon>
        <taxon>Nepenthaceae</taxon>
        <taxon>Nepenthes</taxon>
    </lineage>
</organism>
<dbReference type="GO" id="GO:0006004">
    <property type="term" value="P:fucose metabolic process"/>
    <property type="evidence" value="ECO:0007669"/>
    <property type="project" value="UniProtKB-KW"/>
</dbReference>
<dbReference type="PIRSF" id="PIRSF009360">
    <property type="entry name" value="UCP009360"/>
    <property type="match status" value="1"/>
</dbReference>
<evidence type="ECO:0000256" key="8">
    <source>
        <dbReference type="ARBA" id="ARBA00022989"/>
    </source>
</evidence>
<keyword evidence="11" id="KW-0294">Fucose metabolism</keyword>
<keyword evidence="17" id="KW-1185">Reference proteome</keyword>
<evidence type="ECO:0000256" key="11">
    <source>
        <dbReference type="ARBA" id="ARBA00023253"/>
    </source>
</evidence>
<dbReference type="PANTHER" id="PTHR31741">
    <property type="entry name" value="OS02G0726500 PROTEIN-RELATED"/>
    <property type="match status" value="1"/>
</dbReference>
<dbReference type="EMBL" id="BSYO01000002">
    <property type="protein sequence ID" value="GMH01165.1"/>
    <property type="molecule type" value="Genomic_DNA"/>
</dbReference>
<evidence type="ECO:0000256" key="7">
    <source>
        <dbReference type="ARBA" id="ARBA00022968"/>
    </source>
</evidence>
<dbReference type="InterPro" id="IPR024709">
    <property type="entry name" value="FucosylTrfase_pln"/>
</dbReference>
<evidence type="ECO:0000256" key="5">
    <source>
        <dbReference type="ARBA" id="ARBA00022679"/>
    </source>
</evidence>
<evidence type="ECO:0000256" key="9">
    <source>
        <dbReference type="ARBA" id="ARBA00023136"/>
    </source>
</evidence>
<keyword evidence="9 15" id="KW-0472">Membrane</keyword>
<protein>
    <recommendedName>
        <fullName evidence="13">O-fucosyltransferase family protein</fullName>
    </recommendedName>
</protein>
<dbReference type="GO" id="GO:0016020">
    <property type="term" value="C:membrane"/>
    <property type="evidence" value="ECO:0007669"/>
    <property type="project" value="UniProtKB-SubCell"/>
</dbReference>
<accession>A0AAD3RYQ2</accession>
<sequence length="554" mass="62306">MARARSFKNSQIAEYPSPIFQLLSVSHLTSLFSSSSPKTPRTQKFLPSSPSLLLFSLFIFFSFSVLLILTTQSSIPCSVVFPSSPLSSFSLSSLDPIVGDDDKPRLWRGEMVPLPVRGVYGNVSKLEEEFWRQPDGEGYQPCLDFSIKYRRESPAVAKERWRFLMVVASGGLNQQRNQIVDAVVIARILKAALVVPVLQVNLIWGDESEFSDIFDVEHFKRTLQADVRIVSSLPSTHLVSRQSVEAQIPFDVSPTWIRTRFFKLINEEGLLVLKGLDSKLSKNLPPDLQKLRCKVAFHALRFAAPILELGNRLARRMWIEGPYIAIHLRLEKDVWVRTGCLTGLGPQYDDQITKERNIGPQFLTGRHNLSCSDRRLAGLCPLNAFEVARLLKALGAPRNARLYIAGGEPYGGSQAVKPLVDEFPNVVTKQMLAREGELLPFVDKPSTLAALDYIVSLSSDVFMPSHGGNMGRAMQGPNKRMMLSFFEDSSISEDEFGATMRKLHEKSQGQPESRVGKRRRDRSRDVIAYPVPECMCKRRSSLFRTGRTYLTGYM</sequence>
<keyword evidence="8 15" id="KW-1133">Transmembrane helix</keyword>
<dbReference type="Pfam" id="PF10250">
    <property type="entry name" value="O-FucT"/>
    <property type="match status" value="1"/>
</dbReference>
<gene>
    <name evidence="16" type="ORF">Nepgr_003004</name>
</gene>
<comment type="subcellular location">
    <subcellularLocation>
        <location evidence="1">Membrane</location>
        <topology evidence="1">Single-pass type II membrane protein</topology>
    </subcellularLocation>
</comment>
<evidence type="ECO:0000256" key="3">
    <source>
        <dbReference type="ARBA" id="ARBA00007737"/>
    </source>
</evidence>
<comment type="caution">
    <text evidence="16">The sequence shown here is derived from an EMBL/GenBank/DDBJ whole genome shotgun (WGS) entry which is preliminary data.</text>
</comment>
<dbReference type="CDD" id="cd11299">
    <property type="entry name" value="O-FucT_plant"/>
    <property type="match status" value="1"/>
</dbReference>
<dbReference type="GO" id="GO:0016757">
    <property type="term" value="F:glycosyltransferase activity"/>
    <property type="evidence" value="ECO:0007669"/>
    <property type="project" value="UniProtKB-KW"/>
</dbReference>
<reference evidence="16" key="1">
    <citation type="submission" date="2023-05" db="EMBL/GenBank/DDBJ databases">
        <title>Nepenthes gracilis genome sequencing.</title>
        <authorList>
            <person name="Fukushima K."/>
        </authorList>
    </citation>
    <scope>NUCLEOTIDE SEQUENCE</scope>
    <source>
        <strain evidence="16">SING2019-196</strain>
    </source>
</reference>
<evidence type="ECO:0000256" key="14">
    <source>
        <dbReference type="SAM" id="MobiDB-lite"/>
    </source>
</evidence>
<feature type="region of interest" description="Disordered" evidence="14">
    <location>
        <begin position="502"/>
        <end position="522"/>
    </location>
</feature>
<keyword evidence="6 15" id="KW-0812">Transmembrane</keyword>
<keyword evidence="5" id="KW-0808">Transferase</keyword>
<keyword evidence="12" id="KW-0119">Carbohydrate metabolism</keyword>
<keyword evidence="7" id="KW-0735">Signal-anchor</keyword>
<dbReference type="AlphaFoldDB" id="A0AAD3RYQ2"/>
<evidence type="ECO:0000256" key="15">
    <source>
        <dbReference type="SAM" id="Phobius"/>
    </source>
</evidence>
<feature type="transmembrane region" description="Helical" evidence="15">
    <location>
        <begin position="51"/>
        <end position="69"/>
    </location>
</feature>
<comment type="similarity">
    <text evidence="3">Belongs to the glycosyltransferase GT106 family.</text>
</comment>
<evidence type="ECO:0000256" key="1">
    <source>
        <dbReference type="ARBA" id="ARBA00004606"/>
    </source>
</evidence>
<name>A0AAD3RYQ2_NEPGR</name>
<proteinExistence type="inferred from homology"/>
<dbReference type="GO" id="GO:0005737">
    <property type="term" value="C:cytoplasm"/>
    <property type="evidence" value="ECO:0007669"/>
    <property type="project" value="TreeGrafter"/>
</dbReference>
<evidence type="ECO:0000256" key="2">
    <source>
        <dbReference type="ARBA" id="ARBA00004881"/>
    </source>
</evidence>
<dbReference type="PANTHER" id="PTHR31741:SF63">
    <property type="entry name" value="O-FUCOSYLTRANSFERASE 37"/>
    <property type="match status" value="1"/>
</dbReference>
<evidence type="ECO:0000256" key="12">
    <source>
        <dbReference type="ARBA" id="ARBA00023277"/>
    </source>
</evidence>
<evidence type="ECO:0000256" key="13">
    <source>
        <dbReference type="ARBA" id="ARBA00030350"/>
    </source>
</evidence>
<evidence type="ECO:0000256" key="10">
    <source>
        <dbReference type="ARBA" id="ARBA00023180"/>
    </source>
</evidence>
<comment type="pathway">
    <text evidence="2">Glycan metabolism.</text>
</comment>
<evidence type="ECO:0000256" key="6">
    <source>
        <dbReference type="ARBA" id="ARBA00022692"/>
    </source>
</evidence>